<organism evidence="4 5">
    <name type="scientific">Cervus elaphus hippelaphus</name>
    <name type="common">European red deer</name>
    <dbReference type="NCBI Taxonomy" id="46360"/>
    <lineage>
        <taxon>Eukaryota</taxon>
        <taxon>Metazoa</taxon>
        <taxon>Chordata</taxon>
        <taxon>Craniata</taxon>
        <taxon>Vertebrata</taxon>
        <taxon>Euteleostomi</taxon>
        <taxon>Mammalia</taxon>
        <taxon>Eutheria</taxon>
        <taxon>Laurasiatheria</taxon>
        <taxon>Artiodactyla</taxon>
        <taxon>Ruminantia</taxon>
        <taxon>Pecora</taxon>
        <taxon>Cervidae</taxon>
        <taxon>Cervinae</taxon>
        <taxon>Cervus</taxon>
    </lineage>
</organism>
<dbReference type="GO" id="GO:0006783">
    <property type="term" value="P:heme biosynthetic process"/>
    <property type="evidence" value="ECO:0007669"/>
    <property type="project" value="TreeGrafter"/>
</dbReference>
<dbReference type="Gene3D" id="3.50.50.60">
    <property type="entry name" value="FAD/NAD(P)-binding domain"/>
    <property type="match status" value="1"/>
</dbReference>
<reference evidence="4 5" key="1">
    <citation type="journal article" date="2018" name="Mol. Genet. Genomics">
        <title>The red deer Cervus elaphus genome CerEla1.0: sequencing, annotating, genes, and chromosomes.</title>
        <authorList>
            <person name="Bana N.A."/>
            <person name="Nyiri A."/>
            <person name="Nagy J."/>
            <person name="Frank K."/>
            <person name="Nagy T."/>
            <person name="Steger V."/>
            <person name="Schiller M."/>
            <person name="Lakatos P."/>
            <person name="Sugar L."/>
            <person name="Horn P."/>
            <person name="Barta E."/>
            <person name="Orosz L."/>
        </authorList>
    </citation>
    <scope>NUCLEOTIDE SEQUENCE [LARGE SCALE GENOMIC DNA]</scope>
    <source>
        <strain evidence="4">Hungarian</strain>
    </source>
</reference>
<dbReference type="OrthoDB" id="419752at2759"/>
<dbReference type="Proteomes" id="UP000242450">
    <property type="component" value="Chromosome 15"/>
</dbReference>
<evidence type="ECO:0000256" key="1">
    <source>
        <dbReference type="ARBA" id="ARBA00022630"/>
    </source>
</evidence>
<dbReference type="EMBL" id="MKHE01000015">
    <property type="protein sequence ID" value="OWK07755.1"/>
    <property type="molecule type" value="Genomic_DNA"/>
</dbReference>
<dbReference type="InterPro" id="IPR036188">
    <property type="entry name" value="FAD/NAD-bd_sf"/>
</dbReference>
<sequence>MKNYLNHAHWGFATEELMLSGLVIRPPLLNQLKPQMNPDESEGPNLPPTLDLLLPDTCMTLDKLSKPFIPYYWGRCWGQGGAHSWVQHVFTKLGLSAGASGHSVEGWRLPQAINTHLTSRGVSVLQGQPVCGLSLRAEGRWKVSLGDSSLEADHIISATPASVLSELLPAQAAPLAHALSTITAVPLAVIKKHRTVDRFATRTETRYHNTDSRGRSIKIKIPNSMLTLLVLI</sequence>
<dbReference type="PANTHER" id="PTHR42923">
    <property type="entry name" value="PROTOPORPHYRINOGEN OXIDASE"/>
    <property type="match status" value="1"/>
</dbReference>
<dbReference type="PANTHER" id="PTHR42923:SF3">
    <property type="entry name" value="PROTOPORPHYRINOGEN OXIDASE"/>
    <property type="match status" value="1"/>
</dbReference>
<feature type="domain" description="Amine oxidase" evidence="3">
    <location>
        <begin position="108"/>
        <end position="180"/>
    </location>
</feature>
<evidence type="ECO:0000313" key="4">
    <source>
        <dbReference type="EMBL" id="OWK07755.1"/>
    </source>
</evidence>
<dbReference type="AlphaFoldDB" id="A0A212CPF8"/>
<evidence type="ECO:0000256" key="2">
    <source>
        <dbReference type="ARBA" id="ARBA00022827"/>
    </source>
</evidence>
<proteinExistence type="predicted"/>
<keyword evidence="1" id="KW-0285">Flavoprotein</keyword>
<name>A0A212CPF8_CEREH</name>
<dbReference type="GO" id="GO:0005743">
    <property type="term" value="C:mitochondrial inner membrane"/>
    <property type="evidence" value="ECO:0007669"/>
    <property type="project" value="TreeGrafter"/>
</dbReference>
<evidence type="ECO:0000313" key="5">
    <source>
        <dbReference type="Proteomes" id="UP000242450"/>
    </source>
</evidence>
<dbReference type="Pfam" id="PF01593">
    <property type="entry name" value="Amino_oxidase"/>
    <property type="match status" value="1"/>
</dbReference>
<dbReference type="GO" id="GO:0004729">
    <property type="term" value="F:oxygen-dependent protoporphyrinogen oxidase activity"/>
    <property type="evidence" value="ECO:0007669"/>
    <property type="project" value="TreeGrafter"/>
</dbReference>
<keyword evidence="2" id="KW-0274">FAD</keyword>
<dbReference type="InterPro" id="IPR050464">
    <property type="entry name" value="Zeta_carotene_desat/Oxidored"/>
</dbReference>
<dbReference type="InterPro" id="IPR002937">
    <property type="entry name" value="Amino_oxidase"/>
</dbReference>
<gene>
    <name evidence="4" type="ORF">Celaphus_00008463</name>
</gene>
<protein>
    <recommendedName>
        <fullName evidence="3">Amine oxidase domain-containing protein</fullName>
    </recommendedName>
</protein>
<comment type="caution">
    <text evidence="4">The sequence shown here is derived from an EMBL/GenBank/DDBJ whole genome shotgun (WGS) entry which is preliminary data.</text>
</comment>
<evidence type="ECO:0000259" key="3">
    <source>
        <dbReference type="Pfam" id="PF01593"/>
    </source>
</evidence>
<keyword evidence="5" id="KW-1185">Reference proteome</keyword>
<accession>A0A212CPF8</accession>
<dbReference type="SUPFAM" id="SSF51905">
    <property type="entry name" value="FAD/NAD(P)-binding domain"/>
    <property type="match status" value="1"/>
</dbReference>